<reference evidence="20" key="1">
    <citation type="journal article" date="2013" name="Genome Announc.">
        <title>Whole-Genome Sequencing of Lactobacillus shenzhenensis Strain LY-73T.</title>
        <authorList>
            <person name="Lin Z."/>
            <person name="Liu Z."/>
            <person name="Yang R."/>
            <person name="Zou Y."/>
            <person name="Wan D."/>
            <person name="Chen J."/>
            <person name="Guo M."/>
            <person name="Zhao J."/>
            <person name="Fang C."/>
            <person name="Yang R."/>
            <person name="Liu F."/>
        </authorList>
    </citation>
    <scope>NUCLEOTIDE SEQUENCE [LARGE SCALE GENOMIC DNA]</scope>
    <source>
        <strain evidence="20">LY-73</strain>
    </source>
</reference>
<feature type="domain" description="ABC transmembrane type-1" evidence="17">
    <location>
        <begin position="171"/>
        <end position="450"/>
    </location>
</feature>
<protein>
    <submittedName>
        <fullName evidence="19">PedD</fullName>
    </submittedName>
</protein>
<feature type="transmembrane region" description="Helical" evidence="15">
    <location>
        <begin position="195"/>
        <end position="218"/>
    </location>
</feature>
<dbReference type="GO" id="GO:0005886">
    <property type="term" value="C:plasma membrane"/>
    <property type="evidence" value="ECO:0007669"/>
    <property type="project" value="UniProtKB-SubCell"/>
</dbReference>
<dbReference type="CDD" id="cd02418">
    <property type="entry name" value="Peptidase_C39B"/>
    <property type="match status" value="1"/>
</dbReference>
<dbReference type="NCBIfam" id="TIGR01193">
    <property type="entry name" value="bacteriocin_ABC"/>
    <property type="match status" value="1"/>
</dbReference>
<dbReference type="InterPro" id="IPR017871">
    <property type="entry name" value="ABC_transporter-like_CS"/>
</dbReference>
<evidence type="ECO:0000256" key="15">
    <source>
        <dbReference type="SAM" id="Phobius"/>
    </source>
</evidence>
<accession>U4TRB7</accession>
<dbReference type="PANTHER" id="PTHR24221:SF654">
    <property type="entry name" value="ATP-BINDING CASSETTE SUB-FAMILY B MEMBER 6"/>
    <property type="match status" value="1"/>
</dbReference>
<dbReference type="InterPro" id="IPR027417">
    <property type="entry name" value="P-loop_NTPase"/>
</dbReference>
<dbReference type="Pfam" id="PF00005">
    <property type="entry name" value="ABC_tran"/>
    <property type="match status" value="1"/>
</dbReference>
<dbReference type="InterPro" id="IPR005897">
    <property type="entry name" value="Pept_C39_ABC_bacteriocin"/>
</dbReference>
<evidence type="ECO:0000259" key="16">
    <source>
        <dbReference type="PROSITE" id="PS50893"/>
    </source>
</evidence>
<keyword evidence="6" id="KW-0547">Nucleotide-binding</keyword>
<evidence type="ECO:0000256" key="7">
    <source>
        <dbReference type="ARBA" id="ARBA00022801"/>
    </source>
</evidence>
<gene>
    <name evidence="19" type="primary">pedD</name>
    <name evidence="19" type="ORF">L248_2076</name>
</gene>
<dbReference type="Gene3D" id="1.20.1560.10">
    <property type="entry name" value="ABC transporter type 1, transmembrane domain"/>
    <property type="match status" value="1"/>
</dbReference>
<organism evidence="19 20">
    <name type="scientific">Schleiferilactobacillus shenzhenensis LY-73</name>
    <dbReference type="NCBI Taxonomy" id="1231336"/>
    <lineage>
        <taxon>Bacteria</taxon>
        <taxon>Bacillati</taxon>
        <taxon>Bacillota</taxon>
        <taxon>Bacilli</taxon>
        <taxon>Lactobacillales</taxon>
        <taxon>Lactobacillaceae</taxon>
        <taxon>Schleiferilactobacillus</taxon>
    </lineage>
</organism>
<dbReference type="CDD" id="cd18570">
    <property type="entry name" value="ABC_6TM_PCAT1_LagD_like"/>
    <property type="match status" value="1"/>
</dbReference>
<dbReference type="GO" id="GO:0006508">
    <property type="term" value="P:proteolysis"/>
    <property type="evidence" value="ECO:0007669"/>
    <property type="project" value="UniProtKB-KW"/>
</dbReference>
<proteinExistence type="predicted"/>
<feature type="transmembrane region" description="Helical" evidence="15">
    <location>
        <begin position="167"/>
        <end position="189"/>
    </location>
</feature>
<keyword evidence="13 15" id="KW-0472">Membrane</keyword>
<dbReference type="GO" id="GO:0005524">
    <property type="term" value="F:ATP binding"/>
    <property type="evidence" value="ECO:0007669"/>
    <property type="project" value="UniProtKB-KW"/>
</dbReference>
<dbReference type="GO" id="GO:0034040">
    <property type="term" value="F:ATPase-coupled lipid transmembrane transporter activity"/>
    <property type="evidence" value="ECO:0007669"/>
    <property type="project" value="TreeGrafter"/>
</dbReference>
<dbReference type="GO" id="GO:0015031">
    <property type="term" value="P:protein transport"/>
    <property type="evidence" value="ECO:0007669"/>
    <property type="project" value="UniProtKB-KW"/>
</dbReference>
<evidence type="ECO:0000259" key="18">
    <source>
        <dbReference type="PROSITE" id="PS50990"/>
    </source>
</evidence>
<keyword evidence="5 15" id="KW-0812">Transmembrane</keyword>
<keyword evidence="12 15" id="KW-1133">Transmembrane helix</keyword>
<dbReference type="eggNOG" id="COG2274">
    <property type="taxonomic scope" value="Bacteria"/>
</dbReference>
<evidence type="ECO:0000256" key="8">
    <source>
        <dbReference type="ARBA" id="ARBA00022807"/>
    </source>
</evidence>
<evidence type="ECO:0000313" key="20">
    <source>
        <dbReference type="Proteomes" id="UP000030647"/>
    </source>
</evidence>
<keyword evidence="14" id="KW-0080">Bacteriocin transport</keyword>
<dbReference type="InterPro" id="IPR003439">
    <property type="entry name" value="ABC_transporter-like_ATP-bd"/>
</dbReference>
<evidence type="ECO:0000256" key="1">
    <source>
        <dbReference type="ARBA" id="ARBA00004651"/>
    </source>
</evidence>
<dbReference type="GO" id="GO:0043214">
    <property type="term" value="F:ABC-type bacteriocin transporter activity"/>
    <property type="evidence" value="ECO:0007669"/>
    <property type="project" value="InterPro"/>
</dbReference>
<dbReference type="Gene3D" id="3.90.70.10">
    <property type="entry name" value="Cysteine proteinases"/>
    <property type="match status" value="1"/>
</dbReference>
<evidence type="ECO:0000256" key="13">
    <source>
        <dbReference type="ARBA" id="ARBA00023136"/>
    </source>
</evidence>
<dbReference type="Gene3D" id="3.40.50.300">
    <property type="entry name" value="P-loop containing nucleotide triphosphate hydrolases"/>
    <property type="match status" value="1"/>
</dbReference>
<dbReference type="PROSITE" id="PS50990">
    <property type="entry name" value="PEPTIDASE_C39"/>
    <property type="match status" value="1"/>
</dbReference>
<feature type="domain" description="Peptidase C39" evidence="18">
    <location>
        <begin position="11"/>
        <end position="138"/>
    </location>
</feature>
<dbReference type="OrthoDB" id="9762778at2"/>
<evidence type="ECO:0000256" key="5">
    <source>
        <dbReference type="ARBA" id="ARBA00022692"/>
    </source>
</evidence>
<evidence type="ECO:0000256" key="11">
    <source>
        <dbReference type="ARBA" id="ARBA00022967"/>
    </source>
</evidence>
<dbReference type="RefSeq" id="WP_022528943.1">
    <property type="nucleotide sequence ID" value="NZ_KI271584.1"/>
</dbReference>
<keyword evidence="7" id="KW-0378">Hydrolase</keyword>
<evidence type="ECO:0000259" key="17">
    <source>
        <dbReference type="PROSITE" id="PS50929"/>
    </source>
</evidence>
<dbReference type="GO" id="GO:0016887">
    <property type="term" value="F:ATP hydrolysis activity"/>
    <property type="evidence" value="ECO:0007669"/>
    <property type="project" value="InterPro"/>
</dbReference>
<keyword evidence="20" id="KW-1185">Reference proteome</keyword>
<keyword evidence="11" id="KW-1278">Translocase</keyword>
<dbReference type="MEROPS" id="C39.001"/>
<dbReference type="PROSITE" id="PS50893">
    <property type="entry name" value="ABC_TRANSPORTER_2"/>
    <property type="match status" value="1"/>
</dbReference>
<feature type="transmembrane region" description="Helical" evidence="15">
    <location>
        <begin position="278"/>
        <end position="301"/>
    </location>
</feature>
<feature type="transmembrane region" description="Helical" evidence="15">
    <location>
        <begin position="307"/>
        <end position="325"/>
    </location>
</feature>
<dbReference type="SUPFAM" id="SSF52540">
    <property type="entry name" value="P-loop containing nucleoside triphosphate hydrolases"/>
    <property type="match status" value="1"/>
</dbReference>
<dbReference type="FunFam" id="3.40.50.300:FF:000221">
    <property type="entry name" value="Multidrug ABC transporter ATP-binding protein"/>
    <property type="match status" value="1"/>
</dbReference>
<evidence type="ECO:0000256" key="10">
    <source>
        <dbReference type="ARBA" id="ARBA00022927"/>
    </source>
</evidence>
<dbReference type="PROSITE" id="PS00211">
    <property type="entry name" value="ABC_TRANSPORTER_1"/>
    <property type="match status" value="1"/>
</dbReference>
<feature type="domain" description="ABC transporter" evidence="16">
    <location>
        <begin position="484"/>
        <end position="720"/>
    </location>
</feature>
<sequence length="720" mass="79269">MATLQKFYVPQVDERDCGVAALDMVCRFYGSDYILAHLRDVAQTDNDGTTALGIVKAANRLGFSTRAIKADMSLFEAADLPFPFIVHVLKEGKFLHYYTVFRATKDSIVLGDPDPLVGITKMSKERFAQEWDGIAIFAVPAPAYKPVKEDKGSLWGFAPLLLKQKKLVGQIVLAAILLTVISIGGSYFIQVMVDSYIPAAMVTTLSVVAGGLLIAYVFRSVFGFTQGFLLTVLGQRLTIDVTMAYVRHVFSLPMNFFATRRTGEIVSRFTDASKIIDALASLIVTVFLDVAMVLSVGIFLGVQNTRLFLISLVAVPIYVIIVLAFQKRFKTLNQATMEKNAILSSTVIEALDGIDTLKALTAEEKSYTKVDTEFAEFLDKSFAYAKSDQLQQALKTALKLVLNVVVLWVGAVLVIHNQLTLGQLFTYNALLAYFTDPLENIINLQPKLQMARVANNRLNEVLLVDSEFVKKRPIQDDAALAGPIKVTDVSFRYGFAPAVLNHVSLTIAPKSKLTIVGMSGSGKTTLAHLLTGYADLDSDQGTITINEHNINEVQLTTLRQHVVYVPQEAKLFAGTVMENLLMGAHHSVQPEEVDAACRLAQIKDDIDRLPLQYATDLSEDGSTLSGGQRQRLAIARALLTDAPVLIFDESTSNLDTITERKIVDALLALPDKTLIFIAHRLTIAKRTDNIVVLDHGQLVEQGHHDELMAKHGYYARLVNE</sequence>
<dbReference type="PANTHER" id="PTHR24221">
    <property type="entry name" value="ATP-BINDING CASSETTE SUB-FAMILY B"/>
    <property type="match status" value="1"/>
</dbReference>
<evidence type="ECO:0000256" key="4">
    <source>
        <dbReference type="ARBA" id="ARBA00022670"/>
    </source>
</evidence>
<dbReference type="InterPro" id="IPR039421">
    <property type="entry name" value="Type_1_exporter"/>
</dbReference>
<evidence type="ECO:0000256" key="6">
    <source>
        <dbReference type="ARBA" id="ARBA00022741"/>
    </source>
</evidence>
<keyword evidence="10" id="KW-0653">Protein transport</keyword>
<dbReference type="SUPFAM" id="SSF90123">
    <property type="entry name" value="ABC transporter transmembrane region"/>
    <property type="match status" value="1"/>
</dbReference>
<dbReference type="InterPro" id="IPR011527">
    <property type="entry name" value="ABC1_TM_dom"/>
</dbReference>
<dbReference type="Pfam" id="PF03412">
    <property type="entry name" value="Peptidase_C39"/>
    <property type="match status" value="1"/>
</dbReference>
<dbReference type="AlphaFoldDB" id="U4TRB7"/>
<dbReference type="HOGENOM" id="CLU_000604_84_3_9"/>
<evidence type="ECO:0000313" key="19">
    <source>
        <dbReference type="EMBL" id="ERL66000.1"/>
    </source>
</evidence>
<evidence type="ECO:0000256" key="12">
    <source>
        <dbReference type="ARBA" id="ARBA00022989"/>
    </source>
</evidence>
<name>U4TRB7_9LACO</name>
<dbReference type="Proteomes" id="UP000030647">
    <property type="component" value="Unassembled WGS sequence"/>
</dbReference>
<dbReference type="EMBL" id="KI271584">
    <property type="protein sequence ID" value="ERL66000.1"/>
    <property type="molecule type" value="Genomic_DNA"/>
</dbReference>
<dbReference type="GO" id="GO:0008234">
    <property type="term" value="F:cysteine-type peptidase activity"/>
    <property type="evidence" value="ECO:0007669"/>
    <property type="project" value="UniProtKB-KW"/>
</dbReference>
<dbReference type="InterPro" id="IPR005074">
    <property type="entry name" value="Peptidase_C39"/>
</dbReference>
<dbReference type="PROSITE" id="PS50929">
    <property type="entry name" value="ABC_TM1F"/>
    <property type="match status" value="1"/>
</dbReference>
<keyword evidence="4" id="KW-0645">Protease</keyword>
<keyword evidence="2" id="KW-0813">Transport</keyword>
<evidence type="ECO:0000256" key="3">
    <source>
        <dbReference type="ARBA" id="ARBA00022475"/>
    </source>
</evidence>
<keyword evidence="9" id="KW-0067">ATP-binding</keyword>
<dbReference type="Pfam" id="PF00664">
    <property type="entry name" value="ABC_membrane"/>
    <property type="match status" value="1"/>
</dbReference>
<keyword evidence="3" id="KW-1003">Cell membrane</keyword>
<comment type="subcellular location">
    <subcellularLocation>
        <location evidence="1">Cell membrane</location>
        <topology evidence="1">Multi-pass membrane protein</topology>
    </subcellularLocation>
</comment>
<dbReference type="SMART" id="SM00382">
    <property type="entry name" value="AAA"/>
    <property type="match status" value="1"/>
</dbReference>
<dbReference type="STRING" id="1231336.L248_2076"/>
<evidence type="ECO:0000256" key="2">
    <source>
        <dbReference type="ARBA" id="ARBA00022448"/>
    </source>
</evidence>
<evidence type="ECO:0000256" key="9">
    <source>
        <dbReference type="ARBA" id="ARBA00022840"/>
    </source>
</evidence>
<evidence type="ECO:0000256" key="14">
    <source>
        <dbReference type="ARBA" id="ARBA00043264"/>
    </source>
</evidence>
<dbReference type="InterPro" id="IPR003593">
    <property type="entry name" value="AAA+_ATPase"/>
</dbReference>
<keyword evidence="8" id="KW-0788">Thiol protease</keyword>
<dbReference type="InterPro" id="IPR036640">
    <property type="entry name" value="ABC1_TM_sf"/>
</dbReference>